<keyword evidence="5 8" id="KW-0812">Transmembrane</keyword>
<dbReference type="PROSITE" id="PS50850">
    <property type="entry name" value="MFS"/>
    <property type="match status" value="1"/>
</dbReference>
<accession>A0A845GNW0</accession>
<evidence type="ECO:0000256" key="3">
    <source>
        <dbReference type="ARBA" id="ARBA00004236"/>
    </source>
</evidence>
<dbReference type="Pfam" id="PF07690">
    <property type="entry name" value="MFS_1"/>
    <property type="match status" value="2"/>
</dbReference>
<comment type="similarity">
    <text evidence="4">Belongs to the major facilitator superfamily. TCR/Tet family.</text>
</comment>
<dbReference type="GO" id="GO:0016020">
    <property type="term" value="C:membrane"/>
    <property type="evidence" value="ECO:0007669"/>
    <property type="project" value="UniProtKB-SubCell"/>
</dbReference>
<dbReference type="GO" id="GO:0022857">
    <property type="term" value="F:transmembrane transporter activity"/>
    <property type="evidence" value="ECO:0007669"/>
    <property type="project" value="InterPro"/>
</dbReference>
<evidence type="ECO:0000313" key="11">
    <source>
        <dbReference type="Proteomes" id="UP000447355"/>
    </source>
</evidence>
<comment type="subcellular location">
    <subcellularLocation>
        <location evidence="3">Cell membrane</location>
    </subcellularLocation>
    <subcellularLocation>
        <location evidence="2">Membrane</location>
        <topology evidence="2">Multi-pass membrane protein</topology>
    </subcellularLocation>
</comment>
<evidence type="ECO:0000256" key="1">
    <source>
        <dbReference type="ARBA" id="ARBA00003279"/>
    </source>
</evidence>
<gene>
    <name evidence="10" type="primary">tet</name>
    <name evidence="10" type="ORF">GTP90_14735</name>
</gene>
<dbReference type="NCBIfam" id="NF012174">
    <property type="entry name" value="tet_MFS_A_B_C_D"/>
    <property type="match status" value="1"/>
</dbReference>
<feature type="transmembrane region" description="Helical" evidence="8">
    <location>
        <begin position="213"/>
        <end position="237"/>
    </location>
</feature>
<dbReference type="InterPro" id="IPR011701">
    <property type="entry name" value="MFS"/>
</dbReference>
<dbReference type="Gene3D" id="1.20.1250.20">
    <property type="entry name" value="MFS general substrate transporter like domains"/>
    <property type="match status" value="1"/>
</dbReference>
<evidence type="ECO:0000256" key="4">
    <source>
        <dbReference type="ARBA" id="ARBA00007520"/>
    </source>
</evidence>
<dbReference type="InterPro" id="IPR036259">
    <property type="entry name" value="MFS_trans_sf"/>
</dbReference>
<evidence type="ECO:0000256" key="5">
    <source>
        <dbReference type="ARBA" id="ARBA00022692"/>
    </source>
</evidence>
<evidence type="ECO:0000256" key="7">
    <source>
        <dbReference type="ARBA" id="ARBA00023136"/>
    </source>
</evidence>
<evidence type="ECO:0000256" key="6">
    <source>
        <dbReference type="ARBA" id="ARBA00022989"/>
    </source>
</evidence>
<dbReference type="AlphaFoldDB" id="A0A845GNW0"/>
<evidence type="ECO:0000256" key="8">
    <source>
        <dbReference type="SAM" id="Phobius"/>
    </source>
</evidence>
<evidence type="ECO:0000313" key="10">
    <source>
        <dbReference type="EMBL" id="MYM95122.1"/>
    </source>
</evidence>
<reference evidence="10" key="1">
    <citation type="submission" date="2019-12" db="EMBL/GenBank/DDBJ databases">
        <title>Novel species isolated from a subtropical stream in China.</title>
        <authorList>
            <person name="Lu H."/>
        </authorList>
    </citation>
    <scope>NUCLEOTIDE SEQUENCE [LARGE SCALE GENOMIC DNA]</scope>
    <source>
        <strain evidence="10">FT81W</strain>
    </source>
</reference>
<feature type="transmembrane region" description="Helical" evidence="8">
    <location>
        <begin position="98"/>
        <end position="119"/>
    </location>
</feature>
<feature type="transmembrane region" description="Helical" evidence="8">
    <location>
        <begin position="131"/>
        <end position="153"/>
    </location>
</feature>
<feature type="domain" description="Major facilitator superfamily (MFS) profile" evidence="9">
    <location>
        <begin position="4"/>
        <end position="387"/>
    </location>
</feature>
<evidence type="ECO:0000256" key="2">
    <source>
        <dbReference type="ARBA" id="ARBA00004141"/>
    </source>
</evidence>
<feature type="transmembrane region" description="Helical" evidence="8">
    <location>
        <begin position="159"/>
        <end position="179"/>
    </location>
</feature>
<dbReference type="PANTHER" id="PTHR23507">
    <property type="entry name" value="ZGC:174356"/>
    <property type="match status" value="1"/>
</dbReference>
<comment type="caution">
    <text evidence="10">The sequence shown here is derived from an EMBL/GenBank/DDBJ whole genome shotgun (WGS) entry which is preliminary data.</text>
</comment>
<sequence length="397" mass="41742">MNRALLTILATVVLSAIGIGLTMPIIPQLMRDVGHTSELGWRFGAFTGLYALMQFIFSPILGVLSDRIGRRPVLLLSLAGAVADYLFMAMAPSLALLFMGRAIAGITGASMAVTSAYIADVTPEDQRSRRYGQLGACFGIGFIIGPVIGGLLGEWWVRAPFLAAAAMNAVNLVLTLLVVRESHTARDSDVGAKGRMSFNPLTNLRWAASFKSLLPLIGASGLLVVIGEIGGTVWVLYGEDKFAWDSLTIGISLACFGAFHALAQAFIVGPIAERWGERRALMLGIAADSCAYVLIALANQGWMAFALMPLFCLGGIGAPALQSLVSASVGPDQQGKLQGVLASTASLATVIGPVAISTIYFMSRGSFPGLVWLIGAGLYVFCLPVLMRKSGMPPAAS</sequence>
<feature type="transmembrane region" description="Helical" evidence="8">
    <location>
        <begin position="339"/>
        <end position="363"/>
    </location>
</feature>
<feature type="transmembrane region" description="Helical" evidence="8">
    <location>
        <begin position="304"/>
        <end position="327"/>
    </location>
</feature>
<dbReference type="EMBL" id="WWCX01000022">
    <property type="protein sequence ID" value="MYM95122.1"/>
    <property type="molecule type" value="Genomic_DNA"/>
</dbReference>
<feature type="transmembrane region" description="Helical" evidence="8">
    <location>
        <begin position="42"/>
        <end position="61"/>
    </location>
</feature>
<dbReference type="RefSeq" id="WP_161084267.1">
    <property type="nucleotide sequence ID" value="NZ_WWCX01000022.1"/>
</dbReference>
<proteinExistence type="inferred from homology"/>
<feature type="transmembrane region" description="Helical" evidence="8">
    <location>
        <begin position="73"/>
        <end position="92"/>
    </location>
</feature>
<organism evidence="10 11">
    <name type="scientific">Duganella vulcania</name>
    <dbReference type="NCBI Taxonomy" id="2692166"/>
    <lineage>
        <taxon>Bacteria</taxon>
        <taxon>Pseudomonadati</taxon>
        <taxon>Pseudomonadota</taxon>
        <taxon>Betaproteobacteria</taxon>
        <taxon>Burkholderiales</taxon>
        <taxon>Oxalobacteraceae</taxon>
        <taxon>Telluria group</taxon>
        <taxon>Duganella</taxon>
    </lineage>
</organism>
<dbReference type="PROSITE" id="PS00216">
    <property type="entry name" value="SUGAR_TRANSPORT_1"/>
    <property type="match status" value="1"/>
</dbReference>
<keyword evidence="6 8" id="KW-1133">Transmembrane helix</keyword>
<protein>
    <submittedName>
        <fullName evidence="10">Tet(A)/Tet(B)/Tet(C) family tetracycline efflux MFS transporter</fullName>
    </submittedName>
</protein>
<dbReference type="PANTHER" id="PTHR23507:SF1">
    <property type="entry name" value="FI18259P1-RELATED"/>
    <property type="match status" value="1"/>
</dbReference>
<dbReference type="InterPro" id="IPR020846">
    <property type="entry name" value="MFS_dom"/>
</dbReference>
<feature type="transmembrane region" description="Helical" evidence="8">
    <location>
        <begin position="369"/>
        <end position="387"/>
    </location>
</feature>
<dbReference type="Proteomes" id="UP000447355">
    <property type="component" value="Unassembled WGS sequence"/>
</dbReference>
<dbReference type="PRINTS" id="PR01035">
    <property type="entry name" value="TCRTETA"/>
</dbReference>
<keyword evidence="7 8" id="KW-0472">Membrane</keyword>
<dbReference type="CDD" id="cd17388">
    <property type="entry name" value="MFS_TetA"/>
    <property type="match status" value="1"/>
</dbReference>
<name>A0A845GNW0_9BURK</name>
<feature type="transmembrane region" description="Helical" evidence="8">
    <location>
        <begin position="249"/>
        <end position="268"/>
    </location>
</feature>
<dbReference type="InterPro" id="IPR005829">
    <property type="entry name" value="Sugar_transporter_CS"/>
</dbReference>
<dbReference type="SUPFAM" id="SSF103473">
    <property type="entry name" value="MFS general substrate transporter"/>
    <property type="match status" value="1"/>
</dbReference>
<evidence type="ECO:0000259" key="9">
    <source>
        <dbReference type="PROSITE" id="PS50850"/>
    </source>
</evidence>
<comment type="function">
    <text evidence="1">Resistance to tetracycline by an active tetracycline efflux. This is an energy-dependent process that decreases the accumulation of the antibiotic in whole cells. This protein functions as a metal-tetracycline/H(+) antiporter.</text>
</comment>
<dbReference type="InterPro" id="IPR001958">
    <property type="entry name" value="Tet-R_TetA/multi-R_MdtG-like"/>
</dbReference>